<accession>A0AA37X119</accession>
<proteinExistence type="predicted"/>
<feature type="region of interest" description="Disordered" evidence="1">
    <location>
        <begin position="1"/>
        <end position="40"/>
    </location>
</feature>
<protein>
    <submittedName>
        <fullName evidence="2">Uncharacterized protein</fullName>
    </submittedName>
</protein>
<evidence type="ECO:0000313" key="2">
    <source>
        <dbReference type="EMBL" id="GLV12336.1"/>
    </source>
</evidence>
<evidence type="ECO:0000313" key="3">
    <source>
        <dbReference type="Proteomes" id="UP001157137"/>
    </source>
</evidence>
<organism evidence="2 3">
    <name type="scientific">Alicyclobacillus hesperidum</name>
    <dbReference type="NCBI Taxonomy" id="89784"/>
    <lineage>
        <taxon>Bacteria</taxon>
        <taxon>Bacillati</taxon>
        <taxon>Bacillota</taxon>
        <taxon>Bacilli</taxon>
        <taxon>Bacillales</taxon>
        <taxon>Alicyclobacillaceae</taxon>
        <taxon>Alicyclobacillus</taxon>
    </lineage>
</organism>
<gene>
    <name evidence="2" type="ORF">Heshes_00200</name>
</gene>
<name>A0AA37X119_9BACL</name>
<sequence>MDNSPISSGRLDRAPAPTQEVRPAPRLPLDRTDQRTTEGSVRALPEAALVALDEELFSLEQHIPYRLLQNPIWLKAEWAWKALLVQHLFTSHSAVSNTHLEQQRTLPSVDEENIPVEDGAIMSGEAVAASQSEQVNHFERAVQALWGILSDASESSSTTKEVSLQMQTDPPLLPFASVGNEVFAQAHSAADRRRIEHWTLQDRLTAAVMDNAYERRGAGLFFLPGQDKPPYRAVKWEAERRTRIGHAGKLVHRIQIDLEVNGSPVTCLITAQRPQMFVHFTSDNLSIHQYLADGRQALQKPLAQHGWELAGWSVSTHEEVF</sequence>
<dbReference type="AlphaFoldDB" id="A0AA37X119"/>
<dbReference type="Proteomes" id="UP001157137">
    <property type="component" value="Unassembled WGS sequence"/>
</dbReference>
<dbReference type="EMBL" id="BSRA01000001">
    <property type="protein sequence ID" value="GLV12336.1"/>
    <property type="molecule type" value="Genomic_DNA"/>
</dbReference>
<comment type="caution">
    <text evidence="2">The sequence shown here is derived from an EMBL/GenBank/DDBJ whole genome shotgun (WGS) entry which is preliminary data.</text>
</comment>
<dbReference type="RefSeq" id="WP_284224741.1">
    <property type="nucleotide sequence ID" value="NZ_BSRA01000001.1"/>
</dbReference>
<evidence type="ECO:0000256" key="1">
    <source>
        <dbReference type="SAM" id="MobiDB-lite"/>
    </source>
</evidence>
<reference evidence="2" key="1">
    <citation type="submission" date="2023-02" db="EMBL/GenBank/DDBJ databases">
        <title>Proposal of a novel subspecies: Alicyclobacillus hesperidum subspecies aegle.</title>
        <authorList>
            <person name="Goto K."/>
            <person name="Fujii T."/>
            <person name="Yasui K."/>
            <person name="Mochida K."/>
            <person name="Kato-Tanaka Y."/>
            <person name="Morohoshi S."/>
            <person name="An S.Y."/>
            <person name="Kasai H."/>
            <person name="Yokota A."/>
        </authorList>
    </citation>
    <scope>NUCLEOTIDE SEQUENCE</scope>
    <source>
        <strain evidence="2">DSM 12766</strain>
    </source>
</reference>